<dbReference type="AlphaFoldDB" id="A0A1E7F4S8"/>
<dbReference type="Proteomes" id="UP000095751">
    <property type="component" value="Unassembled WGS sequence"/>
</dbReference>
<keyword evidence="2" id="KW-0472">Membrane</keyword>
<dbReference type="InParanoid" id="A0A1E7F4S8"/>
<organism evidence="3 4">
    <name type="scientific">Fragilariopsis cylindrus CCMP1102</name>
    <dbReference type="NCBI Taxonomy" id="635003"/>
    <lineage>
        <taxon>Eukaryota</taxon>
        <taxon>Sar</taxon>
        <taxon>Stramenopiles</taxon>
        <taxon>Ochrophyta</taxon>
        <taxon>Bacillariophyta</taxon>
        <taxon>Bacillariophyceae</taxon>
        <taxon>Bacillariophycidae</taxon>
        <taxon>Bacillariales</taxon>
        <taxon>Bacillariaceae</taxon>
        <taxon>Fragilariopsis</taxon>
    </lineage>
</organism>
<dbReference type="EMBL" id="KV784364">
    <property type="protein sequence ID" value="OEU12863.1"/>
    <property type="molecule type" value="Genomic_DNA"/>
</dbReference>
<keyword evidence="2" id="KW-1133">Transmembrane helix</keyword>
<evidence type="ECO:0000256" key="2">
    <source>
        <dbReference type="SAM" id="Phobius"/>
    </source>
</evidence>
<evidence type="ECO:0000256" key="1">
    <source>
        <dbReference type="SAM" id="MobiDB-lite"/>
    </source>
</evidence>
<proteinExistence type="predicted"/>
<evidence type="ECO:0000313" key="3">
    <source>
        <dbReference type="EMBL" id="OEU12863.1"/>
    </source>
</evidence>
<dbReference type="OrthoDB" id="47283at2759"/>
<sequence>MKKKKTTLVDEPDRGRGYSPPIISRQSAFRRKNLILFVFIFYFSILGCFLIEKKYSLRSFIINGGSSSAGEFGGGNNNNRIETSTTKIKANVTTTTFVFGVDEEVNKVAVVLPNSSTNTASAANASSSSSSSLNSNDIKQLQIENYRQGKGLMLNMHPVHHAGTTFCGTIGRNGINGDISPNFACLHDKEHRIPGYDKQKYLFGIKPPWTYDEMNMYLEKARQYFHMISWEFNSIDDIDTVVRPLKETNWEHPKLLSIVITRDPLSRLLAGSAMTKRKYTGYNTGYMLHERWWDYIAKDYNKNTDNFFLRMIGNYPRTINNEKENSNNNNNSVRNSVRNRDSIRNRNKKKNRNRNLSKTDRIGRLTKKDLIIIEKEMAIKKQNETFVSKSVKDMLQLYPSYITKSDYDFAVQQLNRYTIVLDIQCLNDGIIELSKLLGLNTTHIMSILTKKQQTHGTTYSTTNSDTNSNTNSTTTNTRNKGKHLTTRQRIGYDDVYQYLVEKNYWDIKLYEYSKNISLVRC</sequence>
<name>A0A1E7F4S8_9STRA</name>
<feature type="compositionally biased region" description="Basic residues" evidence="1">
    <location>
        <begin position="345"/>
        <end position="355"/>
    </location>
</feature>
<evidence type="ECO:0000313" key="4">
    <source>
        <dbReference type="Proteomes" id="UP000095751"/>
    </source>
</evidence>
<accession>A0A1E7F4S8</accession>
<feature type="region of interest" description="Disordered" evidence="1">
    <location>
        <begin position="456"/>
        <end position="482"/>
    </location>
</feature>
<feature type="region of interest" description="Disordered" evidence="1">
    <location>
        <begin position="319"/>
        <end position="359"/>
    </location>
</feature>
<gene>
    <name evidence="3" type="ORF">FRACYDRAFT_244136</name>
</gene>
<reference evidence="3 4" key="1">
    <citation type="submission" date="2016-09" db="EMBL/GenBank/DDBJ databases">
        <title>Extensive genetic diversity and differential bi-allelic expression allows diatom success in the polar Southern Ocean.</title>
        <authorList>
            <consortium name="DOE Joint Genome Institute"/>
            <person name="Mock T."/>
            <person name="Otillar R.P."/>
            <person name="Strauss J."/>
            <person name="Dupont C."/>
            <person name="Frickenhaus S."/>
            <person name="Maumus F."/>
            <person name="Mcmullan M."/>
            <person name="Sanges R."/>
            <person name="Schmutz J."/>
            <person name="Toseland A."/>
            <person name="Valas R."/>
            <person name="Veluchamy A."/>
            <person name="Ward B.J."/>
            <person name="Allen A."/>
            <person name="Barry K."/>
            <person name="Falciatore A."/>
            <person name="Ferrante M."/>
            <person name="Fortunato A.E."/>
            <person name="Gloeckner G."/>
            <person name="Gruber A."/>
            <person name="Hipkin R."/>
            <person name="Janech M."/>
            <person name="Kroth P."/>
            <person name="Leese F."/>
            <person name="Lindquist E."/>
            <person name="Lyon B.R."/>
            <person name="Martin J."/>
            <person name="Mayer C."/>
            <person name="Parker M."/>
            <person name="Quesneville H."/>
            <person name="Raymond J."/>
            <person name="Uhlig C."/>
            <person name="Valentin K.U."/>
            <person name="Worden A.Z."/>
            <person name="Armbrust E.V."/>
            <person name="Bowler C."/>
            <person name="Green B."/>
            <person name="Moulton V."/>
            <person name="Van Oosterhout C."/>
            <person name="Grigoriev I."/>
        </authorList>
    </citation>
    <scope>NUCLEOTIDE SEQUENCE [LARGE SCALE GENOMIC DNA]</scope>
    <source>
        <strain evidence="3 4">CCMP1102</strain>
    </source>
</reference>
<feature type="transmembrane region" description="Helical" evidence="2">
    <location>
        <begin position="34"/>
        <end position="52"/>
    </location>
</feature>
<keyword evidence="4" id="KW-1185">Reference proteome</keyword>
<feature type="compositionally biased region" description="Low complexity" evidence="1">
    <location>
        <begin position="326"/>
        <end position="336"/>
    </location>
</feature>
<feature type="compositionally biased region" description="Low complexity" evidence="1">
    <location>
        <begin position="457"/>
        <end position="477"/>
    </location>
</feature>
<keyword evidence="2" id="KW-0812">Transmembrane</keyword>
<protein>
    <submittedName>
        <fullName evidence="3">Uncharacterized protein</fullName>
    </submittedName>
</protein>
<dbReference type="KEGG" id="fcy:FRACYDRAFT_244136"/>